<accession>A0A6N9TQ81</accession>
<dbReference type="Gene3D" id="1.10.3210.10">
    <property type="entry name" value="Hypothetical protein af1432"/>
    <property type="match status" value="1"/>
</dbReference>
<feature type="transmembrane region" description="Helical" evidence="1">
    <location>
        <begin position="110"/>
        <end position="130"/>
    </location>
</feature>
<name>A0A6N9TQ81_DISTH</name>
<keyword evidence="1" id="KW-0812">Transmembrane</keyword>
<dbReference type="InterPro" id="IPR006674">
    <property type="entry name" value="HD_domain"/>
</dbReference>
<evidence type="ECO:0000256" key="1">
    <source>
        <dbReference type="SAM" id="Phobius"/>
    </source>
</evidence>
<sequence length="337" mass="37329">MNLCDLAFSFVFFSLLGWLLEVAYRSAGARRFVNPGLLRGPYLVLYGAGALVLMAAASRLEAAGAGLALRALVYLVLTTGLELVSGLVAERFFHVRLWDYSDQPLHFKGLVCPLFSLYWLILAFAFEFLLLPPYRVWLAGLPQGAKGLSAGVGLAVMLADFLAVAGRAFLRGGAEEAEAAAEAFRAAAGPVLAIPEVAALARYPHHRGKTRLDHVREVAWLSFLWGRRLRLDTEAIVRGALLHDLFFYDWLREGPRLHGLRHHRIALANARRVTRLSPKEADIILKHMWPLTLAPPRHLESLVVSLVDTYCSFRDYLSPAGARRRGAPGAEPRETRT</sequence>
<proteinExistence type="predicted"/>
<feature type="domain" description="HD" evidence="2">
    <location>
        <begin position="211"/>
        <end position="309"/>
    </location>
</feature>
<gene>
    <name evidence="3" type="ORF">G3N55_03400</name>
</gene>
<dbReference type="Pfam" id="PF01966">
    <property type="entry name" value="HD"/>
    <property type="match status" value="1"/>
</dbReference>
<reference evidence="3 4" key="1">
    <citation type="submission" date="2020-02" db="EMBL/GenBank/DDBJ databases">
        <title>Comparative genomics of sulfur disproportionating microorganisms.</title>
        <authorList>
            <person name="Ward L.M."/>
            <person name="Bertran E."/>
            <person name="Johnston D.T."/>
        </authorList>
    </citation>
    <scope>NUCLEOTIDE SEQUENCE [LARGE SCALE GENOMIC DNA]</scope>
    <source>
        <strain evidence="3 4">DSM 100025</strain>
    </source>
</reference>
<dbReference type="GO" id="GO:0016787">
    <property type="term" value="F:hydrolase activity"/>
    <property type="evidence" value="ECO:0007669"/>
    <property type="project" value="UniProtKB-KW"/>
</dbReference>
<organism evidence="3 4">
    <name type="scientific">Dissulfurirhabdus thermomarina</name>
    <dbReference type="NCBI Taxonomy" id="1765737"/>
    <lineage>
        <taxon>Bacteria</taxon>
        <taxon>Deltaproteobacteria</taxon>
        <taxon>Dissulfurirhabdaceae</taxon>
        <taxon>Dissulfurirhabdus</taxon>
    </lineage>
</organism>
<keyword evidence="4" id="KW-1185">Reference proteome</keyword>
<keyword evidence="1" id="KW-1133">Transmembrane helix</keyword>
<feature type="transmembrane region" description="Helical" evidence="1">
    <location>
        <begin position="68"/>
        <end position="89"/>
    </location>
</feature>
<evidence type="ECO:0000313" key="4">
    <source>
        <dbReference type="Proteomes" id="UP000469346"/>
    </source>
</evidence>
<evidence type="ECO:0000259" key="2">
    <source>
        <dbReference type="Pfam" id="PF01966"/>
    </source>
</evidence>
<comment type="caution">
    <text evidence="3">The sequence shown here is derived from an EMBL/GenBank/DDBJ whole genome shotgun (WGS) entry which is preliminary data.</text>
</comment>
<dbReference type="InterPro" id="IPR003607">
    <property type="entry name" value="HD/PDEase_dom"/>
</dbReference>
<feature type="transmembrane region" description="Helical" evidence="1">
    <location>
        <begin position="36"/>
        <end position="56"/>
    </location>
</feature>
<dbReference type="SUPFAM" id="SSF109604">
    <property type="entry name" value="HD-domain/PDEase-like"/>
    <property type="match status" value="1"/>
</dbReference>
<dbReference type="AlphaFoldDB" id="A0A6N9TQ81"/>
<feature type="transmembrane region" description="Helical" evidence="1">
    <location>
        <begin position="6"/>
        <end position="24"/>
    </location>
</feature>
<keyword evidence="3" id="KW-0378">Hydrolase</keyword>
<dbReference type="EMBL" id="JAAGRR010000023">
    <property type="protein sequence ID" value="NDY41894.1"/>
    <property type="molecule type" value="Genomic_DNA"/>
</dbReference>
<dbReference type="Pfam" id="PF06541">
    <property type="entry name" value="ABC_trans_CmpB"/>
    <property type="match status" value="1"/>
</dbReference>
<dbReference type="Proteomes" id="UP000469346">
    <property type="component" value="Unassembled WGS sequence"/>
</dbReference>
<keyword evidence="1" id="KW-0472">Membrane</keyword>
<dbReference type="RefSeq" id="WP_163298047.1">
    <property type="nucleotide sequence ID" value="NZ_JAAGRR010000023.1"/>
</dbReference>
<dbReference type="CDD" id="cd00077">
    <property type="entry name" value="HDc"/>
    <property type="match status" value="1"/>
</dbReference>
<dbReference type="InterPro" id="IPR010540">
    <property type="entry name" value="CmpB_TMEM229"/>
</dbReference>
<evidence type="ECO:0000313" key="3">
    <source>
        <dbReference type="EMBL" id="NDY41894.1"/>
    </source>
</evidence>
<feature type="transmembrane region" description="Helical" evidence="1">
    <location>
        <begin position="150"/>
        <end position="170"/>
    </location>
</feature>
<protein>
    <submittedName>
        <fullName evidence="3">Phosphohydrolase</fullName>
    </submittedName>
</protein>